<gene>
    <name evidence="1" type="ORF">QYM36_010990</name>
</gene>
<accession>A0AA88L402</accession>
<comment type="caution">
    <text evidence="1">The sequence shown here is derived from an EMBL/GenBank/DDBJ whole genome shotgun (WGS) entry which is preliminary data.</text>
</comment>
<dbReference type="AlphaFoldDB" id="A0AA88L402"/>
<dbReference type="EMBL" id="JAVRJZ010000015">
    <property type="protein sequence ID" value="KAK2712139.1"/>
    <property type="molecule type" value="Genomic_DNA"/>
</dbReference>
<keyword evidence="2" id="KW-1185">Reference proteome</keyword>
<reference evidence="1" key="1">
    <citation type="submission" date="2023-07" db="EMBL/GenBank/DDBJ databases">
        <title>Chromosome-level genome assembly of Artemia franciscana.</title>
        <authorList>
            <person name="Jo E."/>
        </authorList>
    </citation>
    <scope>NUCLEOTIDE SEQUENCE</scope>
    <source>
        <tissue evidence="1">Whole body</tissue>
    </source>
</reference>
<dbReference type="Proteomes" id="UP001187531">
    <property type="component" value="Unassembled WGS sequence"/>
</dbReference>
<name>A0AA88L402_ARTSF</name>
<proteinExistence type="predicted"/>
<protein>
    <submittedName>
        <fullName evidence="1">Uncharacterized protein</fullName>
    </submittedName>
</protein>
<organism evidence="1 2">
    <name type="scientific">Artemia franciscana</name>
    <name type="common">Brine shrimp</name>
    <name type="synonym">Artemia sanfranciscana</name>
    <dbReference type="NCBI Taxonomy" id="6661"/>
    <lineage>
        <taxon>Eukaryota</taxon>
        <taxon>Metazoa</taxon>
        <taxon>Ecdysozoa</taxon>
        <taxon>Arthropoda</taxon>
        <taxon>Crustacea</taxon>
        <taxon>Branchiopoda</taxon>
        <taxon>Anostraca</taxon>
        <taxon>Artemiidae</taxon>
        <taxon>Artemia</taxon>
    </lineage>
</organism>
<sequence length="128" mass="14257">MTIYLATKVFQSFAKLNKIGQTHEAVNAELITYELNFPQLPTPTACIMEAQAIVFTSNVPKTLDNPAIRREMVEKIQGHQVISSMRHSRDKLVVTIDDIAANVFCKAVPSALANSKVKLILNRNRMAC</sequence>
<evidence type="ECO:0000313" key="1">
    <source>
        <dbReference type="EMBL" id="KAK2712139.1"/>
    </source>
</evidence>
<evidence type="ECO:0000313" key="2">
    <source>
        <dbReference type="Proteomes" id="UP001187531"/>
    </source>
</evidence>